<keyword evidence="3" id="KW-1185">Reference proteome</keyword>
<accession>A0AAF0DGS0</accession>
<reference evidence="2" key="1">
    <citation type="submission" date="2023-03" db="EMBL/GenBank/DDBJ databases">
        <title>Emydomyces testavorans Genome Sequence.</title>
        <authorList>
            <person name="Hoyer L."/>
        </authorList>
    </citation>
    <scope>NUCLEOTIDE SEQUENCE</scope>
    <source>
        <strain evidence="2">16-2883</strain>
    </source>
</reference>
<dbReference type="EMBL" id="CP120628">
    <property type="protein sequence ID" value="WEW57938.1"/>
    <property type="molecule type" value="Genomic_DNA"/>
</dbReference>
<feature type="region of interest" description="Disordered" evidence="1">
    <location>
        <begin position="36"/>
        <end position="67"/>
    </location>
</feature>
<dbReference type="Proteomes" id="UP001219355">
    <property type="component" value="Chromosome 2"/>
</dbReference>
<sequence length="93" mass="10730">MWVRVVPSRNRNNHVYEDKKTSFKIVGLAIAQEITHDNNRKHEQHNHEDFEIEPPANYNNKGSIEEGGLNGRSEAVVQRKIDLVVPFVTKNQP</sequence>
<evidence type="ECO:0000313" key="2">
    <source>
        <dbReference type="EMBL" id="WEW57938.1"/>
    </source>
</evidence>
<feature type="compositionally biased region" description="Basic and acidic residues" evidence="1">
    <location>
        <begin position="36"/>
        <end position="49"/>
    </location>
</feature>
<evidence type="ECO:0000313" key="3">
    <source>
        <dbReference type="Proteomes" id="UP001219355"/>
    </source>
</evidence>
<protein>
    <submittedName>
        <fullName evidence="2">Uncharacterized protein</fullName>
    </submittedName>
</protein>
<gene>
    <name evidence="2" type="ORF">PRK78_003405</name>
</gene>
<evidence type="ECO:0000256" key="1">
    <source>
        <dbReference type="SAM" id="MobiDB-lite"/>
    </source>
</evidence>
<dbReference type="AlphaFoldDB" id="A0AAF0DGS0"/>
<organism evidence="2 3">
    <name type="scientific">Emydomyces testavorans</name>
    <dbReference type="NCBI Taxonomy" id="2070801"/>
    <lineage>
        <taxon>Eukaryota</taxon>
        <taxon>Fungi</taxon>
        <taxon>Dikarya</taxon>
        <taxon>Ascomycota</taxon>
        <taxon>Pezizomycotina</taxon>
        <taxon>Eurotiomycetes</taxon>
        <taxon>Eurotiomycetidae</taxon>
        <taxon>Onygenales</taxon>
        <taxon>Nannizziopsiaceae</taxon>
        <taxon>Emydomyces</taxon>
    </lineage>
</organism>
<proteinExistence type="predicted"/>
<name>A0AAF0DGS0_9EURO</name>